<dbReference type="GO" id="GO:0005886">
    <property type="term" value="C:plasma membrane"/>
    <property type="evidence" value="ECO:0007669"/>
    <property type="project" value="TreeGrafter"/>
</dbReference>
<reference evidence="2" key="1">
    <citation type="submission" date="2020-07" db="EMBL/GenBank/DDBJ databases">
        <title>Draft Genome Sequence of a Deep-Sea Yeast, Naganishia (Cryptococcus) liquefaciens strain N6.</title>
        <authorList>
            <person name="Han Y.W."/>
            <person name="Kajitani R."/>
            <person name="Morimoto H."/>
            <person name="Parhat M."/>
            <person name="Tsubouchi H."/>
            <person name="Bakenova O."/>
            <person name="Ogata M."/>
            <person name="Argunhan B."/>
            <person name="Aoki R."/>
            <person name="Kajiwara S."/>
            <person name="Itoh T."/>
            <person name="Iwasaki H."/>
        </authorList>
    </citation>
    <scope>NUCLEOTIDE SEQUENCE</scope>
    <source>
        <strain evidence="2">N6</strain>
    </source>
</reference>
<organism evidence="2 3">
    <name type="scientific">Naganishia liquefaciens</name>
    <dbReference type="NCBI Taxonomy" id="104408"/>
    <lineage>
        <taxon>Eukaryota</taxon>
        <taxon>Fungi</taxon>
        <taxon>Dikarya</taxon>
        <taxon>Basidiomycota</taxon>
        <taxon>Agaricomycotina</taxon>
        <taxon>Tremellomycetes</taxon>
        <taxon>Filobasidiales</taxon>
        <taxon>Filobasidiaceae</taxon>
        <taxon>Naganishia</taxon>
    </lineage>
</organism>
<evidence type="ECO:0000259" key="1">
    <source>
        <dbReference type="Pfam" id="PF06911"/>
    </source>
</evidence>
<protein>
    <recommendedName>
        <fullName evidence="1">Senescence domain-containing protein</fullName>
    </recommendedName>
</protein>
<dbReference type="GO" id="GO:0051301">
    <property type="term" value="P:cell division"/>
    <property type="evidence" value="ECO:0007669"/>
    <property type="project" value="TreeGrafter"/>
</dbReference>
<dbReference type="Pfam" id="PF06911">
    <property type="entry name" value="Senescence"/>
    <property type="match status" value="1"/>
</dbReference>
<feature type="domain" description="Senescence" evidence="1">
    <location>
        <begin position="150"/>
        <end position="335"/>
    </location>
</feature>
<gene>
    <name evidence="2" type="ORF">NliqN6_5432</name>
</gene>
<proteinExistence type="predicted"/>
<sequence>MAEQLISVPSTKAYHLPPGGSPVLLAEGDLVLSRIPAHTPDHPKETITLSVGTASFPITHATPVVKVDTNGEHPAFAFRPVVGGERAGKVKVTLKESTGPAEYERTEAMALALEKQLKELGCWKEMGYYDIEDEQDAVLAASGASAQGYGTTIADTLTSYGKWLAHRIETFTESVNGQTPAGQATVPEGLKTAAGTSKSGTERAAGVTHGVTESIGEVVHDGAAYLGQLAQGAVKSLQDVMAGPTADKMADSELGRGASEVAANVGAAAGETWEEVKLGAEGAAAGAKQVSDAVADSTYKTIDHSYGSEASKVARDVGATGSNAAGVAVDATLVSSVYKHGYDAGVGAVDGYQAGAGGKK</sequence>
<dbReference type="OrthoDB" id="2588405at2759"/>
<accession>A0A8H3TXH3</accession>
<dbReference type="Proteomes" id="UP000620104">
    <property type="component" value="Unassembled WGS sequence"/>
</dbReference>
<dbReference type="PANTHER" id="PTHR21068:SF43">
    <property type="entry name" value="SPARTIN"/>
    <property type="match status" value="1"/>
</dbReference>
<dbReference type="PANTHER" id="PTHR21068">
    <property type="entry name" value="SPARTIN"/>
    <property type="match status" value="1"/>
</dbReference>
<comment type="caution">
    <text evidence="2">The sequence shown here is derived from an EMBL/GenBank/DDBJ whole genome shotgun (WGS) entry which is preliminary data.</text>
</comment>
<dbReference type="InterPro" id="IPR009686">
    <property type="entry name" value="Senescence/spartin_C"/>
</dbReference>
<keyword evidence="3" id="KW-1185">Reference proteome</keyword>
<dbReference type="InterPro" id="IPR045036">
    <property type="entry name" value="Spartin-like"/>
</dbReference>
<dbReference type="EMBL" id="BLZA01000035">
    <property type="protein sequence ID" value="GHJ89030.1"/>
    <property type="molecule type" value="Genomic_DNA"/>
</dbReference>
<evidence type="ECO:0000313" key="2">
    <source>
        <dbReference type="EMBL" id="GHJ89030.1"/>
    </source>
</evidence>
<name>A0A8H3TXH3_9TREE</name>
<evidence type="ECO:0000313" key="3">
    <source>
        <dbReference type="Proteomes" id="UP000620104"/>
    </source>
</evidence>
<dbReference type="AlphaFoldDB" id="A0A8H3TXH3"/>